<dbReference type="NCBIfam" id="NF007494">
    <property type="entry name" value="PRK10089.1-3"/>
    <property type="match status" value="1"/>
</dbReference>
<dbReference type="FunFam" id="2.40.50.140:FF:000165">
    <property type="entry name" value="Chaperone CsaA"/>
    <property type="match status" value="1"/>
</dbReference>
<sequence>MATAQASFDHFLKIDIRVGTVVAAEPFPEARKPAFKLVIDFGPEIGRKRSSAQITDHYTLESLVGRQVAAVVNFPPRQIGPMMSEVLTLGFADAAGGIVLIAPDQPVPDGARLC</sequence>
<comment type="caution">
    <text evidence="5">The sequence shown here is derived from an EMBL/GenBank/DDBJ whole genome shotgun (WGS) entry which is preliminary data.</text>
</comment>
<dbReference type="CDD" id="cd02798">
    <property type="entry name" value="tRNA_bind_CsaA"/>
    <property type="match status" value="1"/>
</dbReference>
<dbReference type="RefSeq" id="WP_119036221.1">
    <property type="nucleotide sequence ID" value="NZ_QXDC01000003.1"/>
</dbReference>
<dbReference type="OrthoDB" id="9794564at2"/>
<keyword evidence="6" id="KW-1185">Reference proteome</keyword>
<keyword evidence="1 3" id="KW-0820">tRNA-binding</keyword>
<dbReference type="SUPFAM" id="SSF50249">
    <property type="entry name" value="Nucleic acid-binding proteins"/>
    <property type="match status" value="1"/>
</dbReference>
<proteinExistence type="predicted"/>
<dbReference type="PANTHER" id="PTHR11586:SF37">
    <property type="entry name" value="TRNA-BINDING DOMAIN-CONTAINING PROTEIN"/>
    <property type="match status" value="1"/>
</dbReference>
<reference evidence="5 6" key="1">
    <citation type="submission" date="2018-08" db="EMBL/GenBank/DDBJ databases">
        <title>Genomic Encyclopedia of Type Strains, Phase IV (KMG-IV): sequencing the most valuable type-strain genomes for metagenomic binning, comparative biology and taxonomic classification.</title>
        <authorList>
            <person name="Goeker M."/>
        </authorList>
    </citation>
    <scope>NUCLEOTIDE SEQUENCE [LARGE SCALE GENOMIC DNA]</scope>
    <source>
        <strain evidence="5 6">DSM 25527</strain>
    </source>
</reference>
<dbReference type="Gene3D" id="2.40.50.140">
    <property type="entry name" value="Nucleic acid-binding proteins"/>
    <property type="match status" value="1"/>
</dbReference>
<dbReference type="NCBIfam" id="TIGR02222">
    <property type="entry name" value="chap_CsaA"/>
    <property type="match status" value="1"/>
</dbReference>
<evidence type="ECO:0000256" key="3">
    <source>
        <dbReference type="PROSITE-ProRule" id="PRU00209"/>
    </source>
</evidence>
<protein>
    <submittedName>
        <fullName evidence="5">tRNA-binding protein</fullName>
    </submittedName>
</protein>
<dbReference type="InterPro" id="IPR008231">
    <property type="entry name" value="CsaA"/>
</dbReference>
<evidence type="ECO:0000313" key="6">
    <source>
        <dbReference type="Proteomes" id="UP000266568"/>
    </source>
</evidence>
<dbReference type="InterPro" id="IPR012340">
    <property type="entry name" value="NA-bd_OB-fold"/>
</dbReference>
<gene>
    <name evidence="5" type="ORF">DFR49_2833</name>
</gene>
<accession>A0A397P4V6</accession>
<dbReference type="NCBIfam" id="NF007495">
    <property type="entry name" value="PRK10089.1-4"/>
    <property type="match status" value="1"/>
</dbReference>
<feature type="domain" description="TRNA-binding" evidence="4">
    <location>
        <begin position="10"/>
        <end position="114"/>
    </location>
</feature>
<dbReference type="InterPro" id="IPR002547">
    <property type="entry name" value="tRNA-bd_dom"/>
</dbReference>
<evidence type="ECO:0000259" key="4">
    <source>
        <dbReference type="PROSITE" id="PS50886"/>
    </source>
</evidence>
<keyword evidence="2 3" id="KW-0694">RNA-binding</keyword>
<dbReference type="PANTHER" id="PTHR11586">
    <property type="entry name" value="TRNA-AMINOACYLATION COFACTOR ARC1 FAMILY MEMBER"/>
    <property type="match status" value="1"/>
</dbReference>
<dbReference type="InterPro" id="IPR051270">
    <property type="entry name" value="Tyrosine-tRNA_ligase_regulator"/>
</dbReference>
<dbReference type="GO" id="GO:0000049">
    <property type="term" value="F:tRNA binding"/>
    <property type="evidence" value="ECO:0007669"/>
    <property type="project" value="UniProtKB-UniRule"/>
</dbReference>
<dbReference type="AlphaFoldDB" id="A0A397P4V6"/>
<organism evidence="5 6">
    <name type="scientific">Hephaestia caeni</name>
    <dbReference type="NCBI Taxonomy" id="645617"/>
    <lineage>
        <taxon>Bacteria</taxon>
        <taxon>Pseudomonadati</taxon>
        <taxon>Pseudomonadota</taxon>
        <taxon>Alphaproteobacteria</taxon>
        <taxon>Sphingomonadales</taxon>
        <taxon>Sphingomonadaceae</taxon>
        <taxon>Hephaestia</taxon>
    </lineage>
</organism>
<evidence type="ECO:0000313" key="5">
    <source>
        <dbReference type="EMBL" id="RIA44586.1"/>
    </source>
</evidence>
<evidence type="ECO:0000256" key="2">
    <source>
        <dbReference type="ARBA" id="ARBA00022884"/>
    </source>
</evidence>
<dbReference type="PROSITE" id="PS50886">
    <property type="entry name" value="TRBD"/>
    <property type="match status" value="1"/>
</dbReference>
<dbReference type="Pfam" id="PF01588">
    <property type="entry name" value="tRNA_bind"/>
    <property type="match status" value="1"/>
</dbReference>
<evidence type="ECO:0000256" key="1">
    <source>
        <dbReference type="ARBA" id="ARBA00022555"/>
    </source>
</evidence>
<dbReference type="Proteomes" id="UP000266568">
    <property type="component" value="Unassembled WGS sequence"/>
</dbReference>
<name>A0A397P4V6_9SPHN</name>
<dbReference type="EMBL" id="QXDC01000003">
    <property type="protein sequence ID" value="RIA44586.1"/>
    <property type="molecule type" value="Genomic_DNA"/>
</dbReference>